<evidence type="ECO:0000313" key="2">
    <source>
        <dbReference type="EMBL" id="MDQ0577904.1"/>
    </source>
</evidence>
<protein>
    <submittedName>
        <fullName evidence="2">Uncharacterized protein</fullName>
    </submittedName>
</protein>
<accession>A0ABU0NFN1</accession>
<dbReference type="Proteomes" id="UP001230654">
    <property type="component" value="Unassembled WGS sequence"/>
</dbReference>
<proteinExistence type="predicted"/>
<name>A0ABU0NFN1_STRRH</name>
<feature type="region of interest" description="Disordered" evidence="1">
    <location>
        <begin position="106"/>
        <end position="125"/>
    </location>
</feature>
<evidence type="ECO:0000256" key="1">
    <source>
        <dbReference type="SAM" id="MobiDB-lite"/>
    </source>
</evidence>
<dbReference type="EMBL" id="JAUSWV010000001">
    <property type="protein sequence ID" value="MDQ0577904.1"/>
    <property type="molecule type" value="Genomic_DNA"/>
</dbReference>
<comment type="caution">
    <text evidence="2">The sequence shown here is derived from an EMBL/GenBank/DDBJ whole genome shotgun (WGS) entry which is preliminary data.</text>
</comment>
<sequence>MAARKRPGRVRTKRTNRRPPLLLSTIAPQDINVREGETWSIVCPDCRAWRRLMGETQLKIREHCHSDQVPEGKTHERCPGSNQLVLMDHSVDQWGEAMLTADSTATGRRSARQHHKPLPAPAPALTHMAKPTRVPEYDGRAPWIVRELRWASTAPAVRDTDTRRAQLPAGDVPTDGPAVPLTTLRPQRPTR</sequence>
<feature type="region of interest" description="Disordered" evidence="1">
    <location>
        <begin position="156"/>
        <end position="191"/>
    </location>
</feature>
<organism evidence="2 3">
    <name type="scientific">Streptomyces rishiriensis</name>
    <dbReference type="NCBI Taxonomy" id="68264"/>
    <lineage>
        <taxon>Bacteria</taxon>
        <taxon>Bacillati</taxon>
        <taxon>Actinomycetota</taxon>
        <taxon>Actinomycetes</taxon>
        <taxon>Kitasatosporales</taxon>
        <taxon>Streptomycetaceae</taxon>
        <taxon>Streptomyces</taxon>
    </lineage>
</organism>
<reference evidence="2 3" key="1">
    <citation type="submission" date="2023-07" db="EMBL/GenBank/DDBJ databases">
        <title>Comparative genomics of wheat-associated soil bacteria to identify genetic determinants of phenazine resistance.</title>
        <authorList>
            <person name="Mouncey N."/>
        </authorList>
    </citation>
    <scope>NUCLEOTIDE SEQUENCE [LARGE SCALE GENOMIC DNA]</scope>
    <source>
        <strain evidence="2 3">B2I6</strain>
    </source>
</reference>
<gene>
    <name evidence="2" type="ORF">QF030_000082</name>
</gene>
<evidence type="ECO:0000313" key="3">
    <source>
        <dbReference type="Proteomes" id="UP001230654"/>
    </source>
</evidence>
<dbReference type="RefSeq" id="WP_307160634.1">
    <property type="nucleotide sequence ID" value="NZ_JAUSWV010000001.1"/>
</dbReference>
<keyword evidence="3" id="KW-1185">Reference proteome</keyword>